<dbReference type="InterPro" id="IPR007627">
    <property type="entry name" value="RNA_pol_sigma70_r2"/>
</dbReference>
<keyword evidence="3" id="KW-0731">Sigma factor</keyword>
<evidence type="ECO:0000256" key="2">
    <source>
        <dbReference type="ARBA" id="ARBA00023015"/>
    </source>
</evidence>
<evidence type="ECO:0000313" key="8">
    <source>
        <dbReference type="Proteomes" id="UP000026915"/>
    </source>
</evidence>
<dbReference type="GO" id="GO:0006355">
    <property type="term" value="P:regulation of DNA-templated transcription"/>
    <property type="evidence" value="ECO:0000318"/>
    <property type="project" value="GO_Central"/>
</dbReference>
<keyword evidence="8" id="KW-1185">Reference proteome</keyword>
<gene>
    <name evidence="7" type="ORF">TCM_037242</name>
</gene>
<keyword evidence="2" id="KW-0805">Transcription regulation</keyword>
<dbReference type="SUPFAM" id="SSF88659">
    <property type="entry name" value="Sigma3 and sigma4 domains of RNA polymerase sigma factors"/>
    <property type="match status" value="2"/>
</dbReference>
<evidence type="ECO:0000256" key="3">
    <source>
        <dbReference type="ARBA" id="ARBA00023082"/>
    </source>
</evidence>
<dbReference type="GO" id="GO:0016987">
    <property type="term" value="F:sigma factor activity"/>
    <property type="evidence" value="ECO:0000318"/>
    <property type="project" value="GO_Central"/>
</dbReference>
<dbReference type="PANTHER" id="PTHR30603:SF13">
    <property type="entry name" value="RNA POLYMERASE SIGMA FACTOR SIGC"/>
    <property type="match status" value="1"/>
</dbReference>
<dbReference type="HOGENOM" id="CLU_336302_0_0_1"/>
<dbReference type="Gene3D" id="1.10.10.10">
    <property type="entry name" value="Winged helix-like DNA-binding domain superfamily/Winged helix DNA-binding domain"/>
    <property type="match status" value="2"/>
</dbReference>
<reference evidence="7 8" key="1">
    <citation type="journal article" date="2013" name="Genome Biol.">
        <title>The genome sequence of the most widely cultivated cacao type and its use to identify candidate genes regulating pod color.</title>
        <authorList>
            <person name="Motamayor J.C."/>
            <person name="Mockaitis K."/>
            <person name="Schmutz J."/>
            <person name="Haiminen N."/>
            <person name="Iii D.L."/>
            <person name="Cornejo O."/>
            <person name="Findley S.D."/>
            <person name="Zheng P."/>
            <person name="Utro F."/>
            <person name="Royaert S."/>
            <person name="Saski C."/>
            <person name="Jenkins J."/>
            <person name="Podicheti R."/>
            <person name="Zhao M."/>
            <person name="Scheffler B.E."/>
            <person name="Stack J.C."/>
            <person name="Feltus F.A."/>
            <person name="Mustiga G.M."/>
            <person name="Amores F."/>
            <person name="Phillips W."/>
            <person name="Marelli J.P."/>
            <person name="May G.D."/>
            <person name="Shapiro H."/>
            <person name="Ma J."/>
            <person name="Bustamante C.D."/>
            <person name="Schnell R.J."/>
            <person name="Main D."/>
            <person name="Gilbert D."/>
            <person name="Parida L."/>
            <person name="Kuhn D.N."/>
        </authorList>
    </citation>
    <scope>NUCLEOTIDE SEQUENCE [LARGE SCALE GENOMIC DNA]</scope>
    <source>
        <strain evidence="8">cv. Matina 1-6</strain>
    </source>
</reference>
<keyword evidence="5" id="KW-0804">Transcription</keyword>
<dbReference type="GO" id="GO:0003899">
    <property type="term" value="F:DNA-directed RNA polymerase activity"/>
    <property type="evidence" value="ECO:0000318"/>
    <property type="project" value="GO_Central"/>
</dbReference>
<dbReference type="AlphaFoldDB" id="A0A061GKA9"/>
<evidence type="ECO:0000256" key="1">
    <source>
        <dbReference type="ARBA" id="ARBA00007788"/>
    </source>
</evidence>
<dbReference type="GO" id="GO:1903865">
    <property type="term" value="C:sigma factor antagonist complex"/>
    <property type="evidence" value="ECO:0000318"/>
    <property type="project" value="GO_Central"/>
</dbReference>
<evidence type="ECO:0000256" key="4">
    <source>
        <dbReference type="ARBA" id="ARBA00023125"/>
    </source>
</evidence>
<dbReference type="PROSITE" id="PS00716">
    <property type="entry name" value="SIGMA70_2"/>
    <property type="match status" value="1"/>
</dbReference>
<dbReference type="GO" id="GO:0009507">
    <property type="term" value="C:chloroplast"/>
    <property type="evidence" value="ECO:0000318"/>
    <property type="project" value="GO_Central"/>
</dbReference>
<dbReference type="InterPro" id="IPR013325">
    <property type="entry name" value="RNA_pol_sigma_r2"/>
</dbReference>
<organism evidence="7 8">
    <name type="scientific">Theobroma cacao</name>
    <name type="common">Cacao</name>
    <name type="synonym">Cocoa</name>
    <dbReference type="NCBI Taxonomy" id="3641"/>
    <lineage>
        <taxon>Eukaryota</taxon>
        <taxon>Viridiplantae</taxon>
        <taxon>Streptophyta</taxon>
        <taxon>Embryophyta</taxon>
        <taxon>Tracheophyta</taxon>
        <taxon>Spermatophyta</taxon>
        <taxon>Magnoliopsida</taxon>
        <taxon>eudicotyledons</taxon>
        <taxon>Gunneridae</taxon>
        <taxon>Pentapetalae</taxon>
        <taxon>rosids</taxon>
        <taxon>malvids</taxon>
        <taxon>Malvales</taxon>
        <taxon>Malvaceae</taxon>
        <taxon>Byttnerioideae</taxon>
        <taxon>Theobroma</taxon>
    </lineage>
</organism>
<dbReference type="STRING" id="3641.A0A061GKA9"/>
<accession>A0A061GKA9</accession>
<dbReference type="InterPro" id="IPR014284">
    <property type="entry name" value="RNA_pol_sigma-70_dom"/>
</dbReference>
<dbReference type="InterPro" id="IPR036388">
    <property type="entry name" value="WH-like_DNA-bd_sf"/>
</dbReference>
<dbReference type="SUPFAM" id="SSF88946">
    <property type="entry name" value="Sigma2 domain of RNA polymerase sigma factors"/>
    <property type="match status" value="1"/>
</dbReference>
<dbReference type="InterPro" id="IPR000943">
    <property type="entry name" value="RNA_pol_sigma70"/>
</dbReference>
<evidence type="ECO:0000259" key="6">
    <source>
        <dbReference type="PROSITE" id="PS00716"/>
    </source>
</evidence>
<dbReference type="Pfam" id="PF04542">
    <property type="entry name" value="Sigma70_r2"/>
    <property type="match status" value="1"/>
</dbReference>
<dbReference type="Gene3D" id="1.20.120.1810">
    <property type="match status" value="1"/>
</dbReference>
<dbReference type="NCBIfam" id="TIGR02937">
    <property type="entry name" value="sigma70-ECF"/>
    <property type="match status" value="1"/>
</dbReference>
<dbReference type="EMBL" id="CM001887">
    <property type="protein sequence ID" value="EOY29838.1"/>
    <property type="molecule type" value="Genomic_DNA"/>
</dbReference>
<sequence length="848" mass="95301">MIFKIGGVVLTRESWESSVWILLDSMGLHEAYDLRPFKIKSPCSFTPGNCYQEPANSPWLLHGEDSVAVKVKGQAPNIELQKENEKLWAENEEMITKREEMLEVENSKLHKKPTEQMDQKMNIINQKSKFISEEESGVSMLPCIQFKHEKEFSVCSQCSKNGKLTARTTVGEQQMKRHKTADDIKQEGGEKFIDLDKGETSLKCTSQDMSPRFAIRLRSGSDSARLKKKFSLEEIRASMLGLIQQIWVGPQASSVREETKPNSDRPDQMLQFTCGCVADPNPVGKAIRELGTCVITQKGETVVDTSFGDEEPVAQVLNLKGVCPVPSHFLANSPSRLPSSGVLSLKDPLKAYASSAAPQTLEKGCLEIEEMKVNIGKGSQAHSHSLTMIDKTHELIGGDKSSSRTSPQACKASHYSLLMENLDVLEETFADSDVLTLEREILLQLGRFGALKLFNTCLSRTLKASNILDLSDVPANSGDCNMNLSVDGQKDNIVVCSRKKKQRKKIRERALENPTIISTQLMPSNTLHGRFQKPKVSSAKRVSDSRSRRLRIARNEAEMSKGVKVVANLERIRTTLEEETGRAASLSCWAEAAGVSEKVLQQHLRFGWYCRDELLRSTRSLVLYFARNYRGLGIAHEDLIQAGSLGVLQGAERFDHTRGYRFSTYVQFWIRKSVSRIVARHARGIQVPCTLSRAIVQIQKARKALSKSHGKYPDEDAIAKFTGLSLAKIRSANKCMRVVGSIDQKIGDCMNAKYLEFIPDLSVRSPEKTVMRQHMKEDIHDLLNGLDARERQVMVLRYGLKGSPPKSLEEIGRLFHVSKEWIRRIEMKAMKKLRDKETCRNLSHYLDS</sequence>
<name>A0A061GKA9_THECC</name>
<evidence type="ECO:0000313" key="7">
    <source>
        <dbReference type="EMBL" id="EOY29838.1"/>
    </source>
</evidence>
<dbReference type="InterPro" id="IPR007624">
    <property type="entry name" value="RNA_pol_sigma70_r3"/>
</dbReference>
<dbReference type="Pfam" id="PF04539">
    <property type="entry name" value="Sigma70_r3"/>
    <property type="match status" value="1"/>
</dbReference>
<dbReference type="InterPro" id="IPR050239">
    <property type="entry name" value="Sigma-70_RNA_pol_init_factors"/>
</dbReference>
<protein>
    <submittedName>
        <fullName evidence="7">RNApolymerase sigma-subunit C, putative</fullName>
    </submittedName>
</protein>
<dbReference type="InterPro" id="IPR013324">
    <property type="entry name" value="RNA_pol_sigma_r3/r4-like"/>
</dbReference>
<evidence type="ECO:0000256" key="5">
    <source>
        <dbReference type="ARBA" id="ARBA00023163"/>
    </source>
</evidence>
<dbReference type="GO" id="GO:0000976">
    <property type="term" value="F:transcription cis-regulatory region binding"/>
    <property type="evidence" value="ECO:0000318"/>
    <property type="project" value="GO_Central"/>
</dbReference>
<keyword evidence="4" id="KW-0238">DNA-binding</keyword>
<feature type="domain" description="RNA polymerase sigma-70" evidence="6">
    <location>
        <begin position="807"/>
        <end position="833"/>
    </location>
</feature>
<dbReference type="Pfam" id="PF04545">
    <property type="entry name" value="Sigma70_r4"/>
    <property type="match status" value="1"/>
</dbReference>
<dbReference type="Proteomes" id="UP000026915">
    <property type="component" value="Chromosome 9"/>
</dbReference>
<dbReference type="FunCoup" id="A0A061GKA9">
    <property type="interactions" value="480"/>
</dbReference>
<dbReference type="InterPro" id="IPR007630">
    <property type="entry name" value="RNA_pol_sigma70_r4"/>
</dbReference>
<dbReference type="Gramene" id="EOY29838">
    <property type="protein sequence ID" value="EOY29838"/>
    <property type="gene ID" value="TCM_037242"/>
</dbReference>
<dbReference type="InParanoid" id="A0A061GKA9"/>
<dbReference type="GO" id="GO:0071482">
    <property type="term" value="P:cellular response to light stimulus"/>
    <property type="evidence" value="ECO:0007669"/>
    <property type="project" value="UniProtKB-ARBA"/>
</dbReference>
<dbReference type="PRINTS" id="PR00046">
    <property type="entry name" value="SIGMA70FCT"/>
</dbReference>
<dbReference type="GO" id="GO:0006352">
    <property type="term" value="P:DNA-templated transcription initiation"/>
    <property type="evidence" value="ECO:0007669"/>
    <property type="project" value="InterPro"/>
</dbReference>
<dbReference type="CDD" id="cd06171">
    <property type="entry name" value="Sigma70_r4"/>
    <property type="match status" value="1"/>
</dbReference>
<comment type="similarity">
    <text evidence="1">Belongs to the sigma-70 factor family.</text>
</comment>
<proteinExistence type="inferred from homology"/>
<dbReference type="eggNOG" id="ENOG502QSCF">
    <property type="taxonomic scope" value="Eukaryota"/>
</dbReference>
<dbReference type="PANTHER" id="PTHR30603">
    <property type="entry name" value="RNA POLYMERASE SIGMA FACTOR RPO"/>
    <property type="match status" value="1"/>
</dbReference>